<dbReference type="PANTHER" id="PTHR23053">
    <property type="entry name" value="DLEC1 DELETED IN LUNG AND ESOPHAGEAL CANCER 1"/>
    <property type="match status" value="1"/>
</dbReference>
<feature type="compositionally biased region" description="Basic residues" evidence="7">
    <location>
        <begin position="3115"/>
        <end position="3129"/>
    </location>
</feature>
<feature type="region of interest" description="Disordered" evidence="7">
    <location>
        <begin position="4398"/>
        <end position="4488"/>
    </location>
</feature>
<dbReference type="GO" id="GO:1904158">
    <property type="term" value="P:axonemal central apparatus assembly"/>
    <property type="evidence" value="ECO:0007669"/>
    <property type="project" value="TreeGrafter"/>
</dbReference>
<feature type="region of interest" description="Disordered" evidence="7">
    <location>
        <begin position="4606"/>
        <end position="4630"/>
    </location>
</feature>
<sequence length="6894" mass="803882">MENQQSALSNGSRDEVRGGGDLKHFGLTVEQETAYSLKPTEFVQNREKALKEFIRKKHYDTVKKNNIVEGNYCSHFEVTPNIVIFTSYTPFKKYESVVSLKNIDANARSLKFKLGEDDAFKISYISDVAPGMLFSFKVEFYPKSCENYEQDLQIFSENKSFTLPIRCINDEIILDVQDEITISETPIYMKSEKSITIKNIGKYENKFQVVLKPPFYANSRINVLKQGEIMEIKVTFLPVKSTTYEGYMIINYENGVSTHTKIRAKGIVADVLIKDREVVAEDICINESKEISIFIKNQSFFLLTCKLIKYHVYECKYENLSADVRQATFEVTDRIVEKTFITENELEDDNIVENELYKNEEDCEYEDDYSSSICQSVQTGGSIIDEGKDGEVAKSYAEEMNLEDYGSDSFAHYQHPCDRSFSSDEDRAKLSKIVKVYPKWKKLYNDTDTAITISIRPSFASFFKIILFLFIKGYKKEEKIVVYLKSIAPEIIIPNVIHKIDNILVNMRKLLSFELINNSKYDIHVKIEKTNDEYNEFEIIPYNFVLVKYSKYILKMVYIPQINGTRKNDFIIHQKYTNVKRSLCVLSECHLPDIQFDVQKINFNHVSYNFEYEKSIHIYNKSDLILHYTIKIPEELKNEIKIIESSNILKNYEKKKIFIKFCPNVIKTYDYDIYFFLNEIKTYKKILPFFGICPKPKVTCEPLFLNIEPMIIDKDYEQQFRIINQSEVVDVKYELILDEKINDICILNVSEREGIIEKNNFKLINITLKSKIIGYILIVIKIKISGCEDFLFLNIKAHCTCPTIKINPSIIDFEKCNCLDVKEKIIEIRNESPINTFINLSNKLSIFSFSQNNFYIEPNESIFIHIYARCLETIAYSDVLHVVVHRKEEILIPIKAQGAGSPILINEHCINFEVVYTNKKYFHELIIFNKGTNERSVYFLFESEKKRKKNSECAQIFNVTPRNLSIKGGSEMVCILSGINCKEEKCEDVLYIYEDAVNKKKVSNSFKKIKIEAVFVHPEVEIRGIAPFVYDFHEQGEATEGAVTGTLEDRVIYMKDLGKLMQQVEVTNLQSANIKLTLSTNEPFYVESDVIELMGKEKKKTSIFFDIDYMNNKMNNTYKECLIVNFFENGKRQKYELTGKTIYPNVVINKNYIDFQYILKNIFSQEIVEIKNVCNFKIYFKWFFEENHTYRNFSEVFNVSPSKGYLLPLEKKVITVTYNSINENYYNINILCHIKNGPIYPLKLIAGYSDIKYTISKTQLNYNTHYKCIGEDFITINNTGKIKLYIEVTCNIRLPSLLYTNVNNFFIEPNNSKDIIFYFIPGIPQNLSENILIKICNFEEVKIRLNSSNFCSILHLNVDTGADTGANADANADANENENENENDGQDGISPVSWFPSPKLTSCLATNKNELSDGEPPLEEAEPCEQSYAGKKKDELKCIDSLINSTLFFADEDTYYENQRIILIKKLRKKYFTIFSSLRRGIEEILDLYYQASNGRGEGGFSEGFPEGTTMEAGVNGERKTEEWKPEGEQLEEERHENHFNANGMDSSRNSKGKYDLLRILKNYCSKSSDCIFFSDFLKSLILNQKDDAYILNSFSRLKKLVNFEKLSCHSYLSNEHILKYLKRVILESNIELKEVSLNLANLVINEKKERNIKIKNVSNDKVMLCCRLKENETKDIQINYDHNDISKNDFINFKIIIQKNSVKEKIFLENIYIYLNDNNYYTINIRYNYIIPDIILYYKQLCFEKTEIKKCLCKINRLINIKNVDIKFKIKNIIFYNKKLKYYHMKKKKQIFIYPIKGTIKNNSYSDIKIFFEPSNVYKNAKVSIQIFIYNSHFIKTIDLYLNSVKDIVQVNPSDIIVKPLLLNSGEIHQMVKINNPNNYCKHLYIYKLDNSYKYLENFIYDLLTIHKHIYVEKNDEEDIFYINLVHYLLDLYKNKIEIIKQVHKERITINSHTGISQLKDEKNEGGYCVIPHDKWAEEEGLNNRGCNGENDVQLGEHGQEEGRKTKLKESERRGKAKLKESKGGGKAKLKESKRGGKAKLKEGEIGEKGKKEGGNVKTEKGKKDELKLKKEKNINPSVDNIHEEKYVFVESDIYTEEERKDIQNLENKITMLEEIIRKNEIKYNYFEEYVKLAKIKKKAKNNYLVVCPKYMNHKKVGTYLLKNSIFNYSRKGRETCNNTEYENTILTVNKIINWCKEIVEKDNYPVNVKSSFVRYIIHAKSINKNEYSYSKLDTSTILRNEQVEGIECEKCYEGTWDRSTHYYIGEVLNMGRKGRGEILETEETLLEVGAHRHGDNEKEEMEIVGKDIRETIKYKGILGVKTNNENDRSTFSGKKMRDDTNGRKLLEMYQNKKNNKLDVKSAKAKIDNKHVTYTDKKQNRNINDKREKHESECTFDEKTFFNKFNMKYEFEYVNHFFYFSLLNDEIFMNDVRSFLKFIISDKKKSKNENSTKRKNNFLSLFENILRKILLAPSYVNGVVFFFKKNDYISAEHFFSVFLKVILDENVHIVYFNPVQNYDEFFHVPNRVGGKKEGSTLKNTTGLESGGEEKKSDTVAEKKSDMSQAKTDEPLDSQRIKHFYEKLAKKYHEKIEKKLKEKEQVEKIIESLNEDVHAGAITSMGGMVQSDERKKLPDMELKEYELGNIVVSHKADGEHHESALGDRIYVSNLDSTVQNSETLSYIQNEKKERKKNESGRYYLGDNENDAYSTVEKLYHKIVIYKERKKLSRQIINELSTQCCRRNERIDSQIVKCSKRVNKINNYIKTKSYLDYVSFYRDMKILLCNLLYETLKKGNHSLSSSMHPLDEDCIVENSKKEEGKGRNRFLKRVDIQLSCNFVEKINEQVMESVDEDINGNDDSRLHAEKDLPDCSNEAEKNTIKIELNEGKINSNENSTLSINKMHSIHKCDVNKKEENEKSIISKNDELMMYLKQCFVQINFLYFFINEDTNFKIKNFLNYVSNFVNEKYSGIKTCAYFFDIPNSKFYDTFNLRCFLQSRKNLENWENQLYVNNEEEIVGEDIQKGNDKVGEAIPREMALNHYHASAEEMQNEQKKTEHDDLQNGMRADGKDKKKKKKKKEKRKETGANGNAKEVADINAKEAKEAEEKEEEQENRNKSGKKGKRHKQKEKRRKNEVEVKEKEEEEKRGEEQEHETKRAGSNRSTKNGRAYRKEHNIEASKEESGKKKKRKDVGEKVKGKKKNAYDEIKEDKRAKGEETSNDANAEGAPIGAMAEDKSEVISKNVEGTKASGKNTVTYPAKGKIGSSGEKEVTEEIHHEKLERRKHEIKDEYDYMFYDLRNSYDKKELIDREKNRGHQIMEFLQIDTSYDKKDEIRYKNITNIMLEKNNCTEISIKINTSKIVKLNRKICFIDILGNYIFLNVHILIDKPKIYSNPYFIFSNNVSIFPSKRNCFVLSKKAYNFNKVLIGRNVHIFRDIVENELKEECDEQVTEFLKKMEGTHLSKIKMVKNMSKKNCIMLNTSFSGEKEKSKSKHIDIIRKIDICKYLYKHVQVLNLFNSSHFDCFVQISFENMLHNVENKNRTYREKNHVENYLAHNDFYVYPNNFFILSMKCKKIIILFLPKSSCSFSEKLMLSIYSIQNEVLNANNKKAVCLKNDKTDILSTIRKKSTILPNENIFSNNIDLSNKTIDSCAYDIFSLCLEGEGIKCSLKIDKNYLNFHKVLLNTIQKKTVEIKNNSYCDLLWFVDSHELGNDSPVQVCPPKGILQKNEKKMITITINTNSVHVVRSDIKINYVEKNLRKSDKMKNVYSSSLIVEAEVCKSFTQIEFEIIDGDEERCVEGKVDDKVISPVKGKNFMKKKLNKSNFSKGIDPSKSKYMQPSGGSEDTVTISDINFRHVQVNKMKTCLFKIKNTGKVTTFYVIELNDDAFLNFISIDKISDSINSNETKNVRLKLKSEKKIKFQNIPLLIHMYDIENNYIQSYKYSLSVHFDYNYLKIIPPILNYNSVEVKKEEQKFFKIMNEGQFDFTYDIKLLKGKVKNRGNINRDQGNNDDNEKIVIYDNSLQVKQEDRHNEMEEIPFVISPATGLVKSKEEQTITVLFNSAEEKDYKFIYIVQVDNIITHGKTNERQKNAQRGNETSEKYKEIVKIYASSVKPCISCDIENIFEEIFVLKKVENYRNFLDYFLCKNSYYNVDSNTLYYKHSYVNESINERIKISNTSDVSAHVKIDIREIDFSTYKSKKGRERVTEREVERGREGDAEKENEKKKSVASDIPKPIEFGVRIEEYNEVKSRWNYWDDQERNVPLCGTTSNSASVVSTSAVVTRYQHKYVDICFFSRQIASKKFLVNIHLAKPLSVLCFSFYINVEFFLPSINMIMEPSLQKLQRAEKIFDLGNIHLNSVISFKIKLKNCFKHPVFIKVFYEHFNSLFGHMDDYEMEDKEQNDGRKVKGSVITNEGEEKKRERVDNEKDSVLKKKGDYEEASSKDGNERIGEGYDRRARGEEATSEGAALENAASEDVASKESASKEAISKDALEYRDEGHDRISHNDPASSQFCAQERKDLYSISNNAVFNNEMDKIVLKKKGNVTYVSYENVEDVVYREKTKKIQMSHLGYLYYIGNSNYILKENDSVYFKIKVDKKKIENEIRRRRKRKESHDCGENNFEGREEENDMGVQSIHKFSVQDDTNKKRHSYGTYKTDYDEELGYKKKSNRNNRKKKDFNSKTDEDGIEESIMKNTKNISAHFKEEKQVLGSINVKVLNNNYEFYNLKFLGNIIESKNYWNLEMLKREMKHIYKNENMYIFKNHINFDLLPVNYNHMFKVHYTNENNFSLYFNIELDKKMKSVLDVKPLNGLIPPSSSFLFYLHLDLKEPIILAKKKISCTFSLHPLLKKNGKMKDGHGDMYDDSLYLSLTSEEVKVSCNKKKIIFKNIPFFNYSKNELVLENLSHVRLHAELNIVPVNGLEDLSSVYSFFPFKEKDIISLLNKTGAEMLSKEGTMKNETNYVDSEYLISKEMKNVNNDTHVEEKEEPKNDTQNGDTEENNFNTGREVENLEVNKPIDEFYLTRYDFNASDLGDSNTNREENSNDNNKNNETNKCEILKRNIMQRKAIKKCITIRGKCSKRLCVYCLHHVFKKAFEAELHIKIMFYTDIVIPIKMTFENYEQRNVFLLTNFRYNEITEKKDKVKMEKKNKIAVISRGILHRTDHTMYMLNISSESVEYLLEKVYEVNEYGGEKSTALLRSSRGAPSCSITNAIECANYRGFIQRNSVSPIKFFLNTLNLHNYRGSYNLLVNSKKEEHVEFEMRVIEPLTFFNTSSVHINNLILGKRYCFIFYIINFDLMDVHFEFDKNSYNSFNSKKETIKISPFKGIAKSCYRKSKLVYPHICKSNPAHEVSTWENNDVKKTTNLVSVCPAGMNFAEGGSIHNDCLDCGDRVIPHYAMQNNLKKRRGEKKKMKVKMNYSDCNGCRGNCAGCRSNCTGCRSNCSSYDDSGSSVSISSKGSQSSSSVSSYKNKKGDRNEKKNDLLLRTKGRKEIFDVNCIEKWEYIDTSCDSDNESSSCISENNYDNVDTNCKNKFILINDYLKSTCSKNSYKFKKDIKNVLGKGRSKKIKLLFKPHLEQFYNFNLLCHVNEKEEPLKLNFKTKVSKININCYVDTFDKEKIILNFDNPILNRAKKIKNGMVNTYNIIDFKETLIGKKKVSNVVIENLCDFDLVYKFYLQKKDKNICIKCSDRHITKSSSVIISLEYTPFINETYENHLTINIADYYLINFKITAVATNLLINFSFHSYDFGNVLLFPVLDKNVRMMDRLEEKRYNDGFSSSDSSLSSLISNYKTNQRNRKKQMELEEKENQENSLKRDKTKDAGEKKRRKRDKKRGKRKKEDEKGVTKEGGKEGAAKEGEEEGAAKEGGEKGAAKEGGKKGAAKVEEEDKFQGSEKRGKIAQSKVERDGLGKYGVHEEDTKKDRKNCKTGFASTVMPKVKGIREKGEGDWHDADTPSEEENTNTVETKLFICNNNDEDCYIEYELNESCLKIINMSQKIYLKRKSKICLFVLFKPNEEKKYSYKIPFKINNDREKIIYINFTGSATNFKLPFSCNNSNDIHFKDIHVDKESINKFTLHNKNMEDISFNILNYAYLGRHYLTFLNFDNGILHNLKKKEKRTFEVKFSPEKYLNVYIPVYINVYYKEKCIPYYLTSIKLNSMCYKVILKECLLTFNKIEKQEDIPNNENSNEIEQVKEKLFKCSTKKDSIRCQKIQLHNTGDMNAQFHINYPHKYEKFLFFYPKKGIIFSFNLTSIYIFVDTYFITKDVYINEVSVELFPQFNKINSKLFFNIFINSCNNTSKCRSVYGENIRTIAPLKCEGGEQTRDLGKGKNGAERKNGDPPLEGNKACNNADTETKNEEQGVNVFSLKNETIITFETDVRKAVIKTVEIYNDTESDFKMKYKFLSNENNFFSVVKYEDIIKPNRDGIFKITYNPLFIQKEKKNSNNYHKTLCERYLKYCSKIHHISKLIIYHPNDVVRNYTLLGYSNNAIYEKKITYNFKSKILNTSSLRIKNWLNENQHLLLSVRRCDQNLNALKDDLFFFYVQSKFDLCNKEEKKLSFKAISLREGIYYVMLTFSNEKYEDVYRILLQFEITKGDYLLIKNIKGSKKEIIKEHICIFNPLDENIKVEAIFDYKYIFFEKSIILEKKKNNNVNIYFCIIKNEVDKNICISFNNKTIGTYNFKFILNVHMNDFEDNFYFNTDLGSVQINEISFTNVCNQKINYDVLIEDYDEKNKNSKHVFQCIDKTVNAKCIDTNFFLQNGTLNNLSDKINLTIKYNPLDVKTNKAILKLVSKEGIVYKGLMIGKSVAPKPKGPIFCSSQKATLIAFTNPFLQSKQFFLQSDEHFSVPFENTKIEARQTIQIPVKCKATSGVSGKLLIKSEDDVVWMYYLTGQ</sequence>
<dbReference type="InterPro" id="IPR033305">
    <property type="entry name" value="Hydin-like"/>
</dbReference>
<feature type="compositionally biased region" description="Basic and acidic residues" evidence="7">
    <location>
        <begin position="3049"/>
        <end position="3069"/>
    </location>
</feature>
<feature type="region of interest" description="Disordered" evidence="7">
    <location>
        <begin position="5774"/>
        <end position="5923"/>
    </location>
</feature>
<evidence type="ECO:0000256" key="2">
    <source>
        <dbReference type="ARBA" id="ARBA00004496"/>
    </source>
</evidence>
<evidence type="ECO:0000256" key="5">
    <source>
        <dbReference type="ARBA" id="ARBA00023273"/>
    </source>
</evidence>
<feature type="region of interest" description="Disordered" evidence="7">
    <location>
        <begin position="3249"/>
        <end position="3271"/>
    </location>
</feature>
<feature type="region of interest" description="Disordered" evidence="7">
    <location>
        <begin position="4665"/>
        <end position="4684"/>
    </location>
</feature>
<protein>
    <recommendedName>
        <fullName evidence="8">HYDIN/VesB/CFA65-like Ig-like domain-containing protein</fullName>
    </recommendedName>
</protein>
<feature type="compositionally biased region" description="Basic and acidic residues" evidence="7">
    <location>
        <begin position="5471"/>
        <end position="5480"/>
    </location>
</feature>
<feature type="domain" description="HYDIN/VesB/CFA65-like Ig-like" evidence="8">
    <location>
        <begin position="173"/>
        <end position="264"/>
    </location>
</feature>
<evidence type="ECO:0000259" key="8">
    <source>
        <dbReference type="Pfam" id="PF22544"/>
    </source>
</evidence>
<keyword evidence="5" id="KW-0966">Cell projection</keyword>
<evidence type="ECO:0000256" key="3">
    <source>
        <dbReference type="ARBA" id="ARBA00022490"/>
    </source>
</evidence>
<comment type="subcellular location">
    <subcellularLocation>
        <location evidence="1">Cell projection</location>
        <location evidence="1">Cilium</location>
    </subcellularLocation>
    <subcellularLocation>
        <location evidence="2">Cytoplasm</location>
    </subcellularLocation>
</comment>
<feature type="compositionally biased region" description="Basic and acidic residues" evidence="7">
    <location>
        <begin position="3130"/>
        <end position="3155"/>
    </location>
</feature>
<feature type="compositionally biased region" description="Basic and acidic residues" evidence="7">
    <location>
        <begin position="3168"/>
        <end position="3182"/>
    </location>
</feature>
<dbReference type="PANTHER" id="PTHR23053:SF0">
    <property type="entry name" value="HYDROCEPHALUS-INDUCING PROTEIN HOMOLOG"/>
    <property type="match status" value="1"/>
</dbReference>
<feature type="compositionally biased region" description="Basic and acidic residues" evidence="7">
    <location>
        <begin position="4477"/>
        <end position="4488"/>
    </location>
</feature>
<keyword evidence="3" id="KW-0963">Cytoplasm</keyword>
<dbReference type="Gene3D" id="2.60.40.10">
    <property type="entry name" value="Immunoglobulins"/>
    <property type="match status" value="9"/>
</dbReference>
<evidence type="ECO:0000256" key="1">
    <source>
        <dbReference type="ARBA" id="ARBA00004138"/>
    </source>
</evidence>
<dbReference type="InterPro" id="IPR013783">
    <property type="entry name" value="Ig-like_fold"/>
</dbReference>
<feature type="compositionally biased region" description="Basic and acidic residues" evidence="7">
    <location>
        <begin position="1999"/>
        <end position="2064"/>
    </location>
</feature>
<dbReference type="EMBL" id="LT594516">
    <property type="protein sequence ID" value="SBT78493.1"/>
    <property type="molecule type" value="Genomic_DNA"/>
</dbReference>
<gene>
    <name evidence="9" type="primary">PowCR01_120065400</name>
    <name evidence="9" type="ORF">POWCR01_120065400</name>
</gene>
<keyword evidence="6" id="KW-0175">Coiled coil</keyword>
<proteinExistence type="predicted"/>
<accession>A0A1C3KWA3</accession>
<evidence type="ECO:0000256" key="4">
    <source>
        <dbReference type="ARBA" id="ARBA00023069"/>
    </source>
</evidence>
<feature type="region of interest" description="Disordered" evidence="7">
    <location>
        <begin position="5452"/>
        <end position="5480"/>
    </location>
</feature>
<feature type="compositionally biased region" description="Low complexity" evidence="7">
    <location>
        <begin position="5452"/>
        <end position="5468"/>
    </location>
</feature>
<feature type="compositionally biased region" description="Basic and acidic residues" evidence="7">
    <location>
        <begin position="6321"/>
        <end position="6338"/>
    </location>
</feature>
<feature type="compositionally biased region" description="Basic residues" evidence="7">
    <location>
        <begin position="4665"/>
        <end position="4676"/>
    </location>
</feature>
<feature type="region of interest" description="Disordered" evidence="7">
    <location>
        <begin position="1367"/>
        <end position="1388"/>
    </location>
</feature>
<feature type="compositionally biased region" description="Polar residues" evidence="7">
    <location>
        <begin position="4990"/>
        <end position="5003"/>
    </location>
</feature>
<feature type="compositionally biased region" description="Acidic residues" evidence="7">
    <location>
        <begin position="1375"/>
        <end position="1385"/>
    </location>
</feature>
<feature type="region of interest" description="Disordered" evidence="7">
    <location>
        <begin position="6321"/>
        <end position="6355"/>
    </location>
</feature>
<dbReference type="VEuPathDB" id="PlasmoDB:PocGH01_12070700"/>
<organism evidence="9 10">
    <name type="scientific">Plasmodium ovale</name>
    <name type="common">malaria parasite P. ovale</name>
    <dbReference type="NCBI Taxonomy" id="36330"/>
    <lineage>
        <taxon>Eukaryota</taxon>
        <taxon>Sar</taxon>
        <taxon>Alveolata</taxon>
        <taxon>Apicomplexa</taxon>
        <taxon>Aconoidasida</taxon>
        <taxon>Haemosporida</taxon>
        <taxon>Plasmodiidae</taxon>
        <taxon>Plasmodium</taxon>
        <taxon>Plasmodium (Plasmodium)</taxon>
    </lineage>
</organism>
<feature type="region of interest" description="Disordered" evidence="7">
    <location>
        <begin position="1500"/>
        <end position="1523"/>
    </location>
</feature>
<feature type="coiled-coil region" evidence="6">
    <location>
        <begin position="2585"/>
        <end position="2612"/>
    </location>
</feature>
<evidence type="ECO:0000313" key="9">
    <source>
        <dbReference type="EMBL" id="SBT78493.1"/>
    </source>
</evidence>
<dbReference type="Pfam" id="PF22544">
    <property type="entry name" value="HYDIN_VesB_CFA65-like_Ig"/>
    <property type="match status" value="1"/>
</dbReference>
<name>A0A1C3KWA3_PLAOA</name>
<feature type="compositionally biased region" description="Basic and acidic residues" evidence="7">
    <location>
        <begin position="5800"/>
        <end position="5824"/>
    </location>
</feature>
<feature type="compositionally biased region" description="Basic and acidic residues" evidence="7">
    <location>
        <begin position="4415"/>
        <end position="4461"/>
    </location>
</feature>
<feature type="region of interest" description="Disordered" evidence="7">
    <location>
        <begin position="4977"/>
        <end position="5006"/>
    </location>
</feature>
<evidence type="ECO:0000313" key="10">
    <source>
        <dbReference type="Proteomes" id="UP000243200"/>
    </source>
</evidence>
<feature type="compositionally biased region" description="Basic and acidic residues" evidence="7">
    <location>
        <begin position="3091"/>
        <end position="3104"/>
    </location>
</feature>
<feature type="region of interest" description="Disordered" evidence="7">
    <location>
        <begin position="3045"/>
        <end position="3224"/>
    </location>
</feature>
<dbReference type="GO" id="GO:0005930">
    <property type="term" value="C:axoneme"/>
    <property type="evidence" value="ECO:0007669"/>
    <property type="project" value="TreeGrafter"/>
</dbReference>
<feature type="compositionally biased region" description="Basic residues" evidence="7">
    <location>
        <begin position="5825"/>
        <end position="5837"/>
    </location>
</feature>
<keyword evidence="4" id="KW-0969">Cilium</keyword>
<feature type="region of interest" description="Disordered" evidence="7">
    <location>
        <begin position="2533"/>
        <end position="2571"/>
    </location>
</feature>
<feature type="compositionally biased region" description="Low complexity" evidence="7">
    <location>
        <begin position="5778"/>
        <end position="5789"/>
    </location>
</feature>
<feature type="region of interest" description="Disordered" evidence="7">
    <location>
        <begin position="5031"/>
        <end position="5051"/>
    </location>
</feature>
<feature type="region of interest" description="Disordered" evidence="7">
    <location>
        <begin position="1988"/>
        <end position="2064"/>
    </location>
</feature>
<feature type="compositionally biased region" description="Basic and acidic residues" evidence="7">
    <location>
        <begin position="4977"/>
        <end position="4989"/>
    </location>
</feature>
<reference evidence="9 10" key="1">
    <citation type="submission" date="2016-06" db="EMBL/GenBank/DDBJ databases">
        <authorList>
            <consortium name="Pathogen Informatics"/>
        </authorList>
    </citation>
    <scope>NUCLEOTIDE SEQUENCE [LARGE SCALE GENOMIC DNA]</scope>
    <source>
        <strain evidence="9">PowCR01</strain>
    </source>
</reference>
<dbReference type="OrthoDB" id="442692at2759"/>
<dbReference type="Proteomes" id="UP000243200">
    <property type="component" value="Chromosome 12"/>
</dbReference>
<feature type="compositionally biased region" description="Basic and acidic residues" evidence="7">
    <location>
        <begin position="3189"/>
        <end position="3215"/>
    </location>
</feature>
<dbReference type="VEuPathDB" id="PlasmoDB:POWCR01_120065400"/>
<feature type="compositionally biased region" description="Basic and acidic residues" evidence="7">
    <location>
        <begin position="5838"/>
        <end position="5921"/>
    </location>
</feature>
<evidence type="ECO:0000256" key="6">
    <source>
        <dbReference type="SAM" id="Coils"/>
    </source>
</evidence>
<feature type="compositionally biased region" description="Basic and acidic residues" evidence="7">
    <location>
        <begin position="4612"/>
        <end position="4623"/>
    </location>
</feature>
<feature type="compositionally biased region" description="Basic and acidic residues" evidence="7">
    <location>
        <begin position="2548"/>
        <end position="2571"/>
    </location>
</feature>
<feature type="region of interest" description="Disordered" evidence="7">
    <location>
        <begin position="4204"/>
        <end position="4228"/>
    </location>
</feature>
<feature type="compositionally biased region" description="Basic residues" evidence="7">
    <location>
        <begin position="3070"/>
        <end position="3079"/>
    </location>
</feature>
<feature type="coiled-coil region" evidence="6">
    <location>
        <begin position="2097"/>
        <end position="2124"/>
    </location>
</feature>
<dbReference type="GO" id="GO:0003341">
    <property type="term" value="P:cilium movement"/>
    <property type="evidence" value="ECO:0007669"/>
    <property type="project" value="TreeGrafter"/>
</dbReference>
<dbReference type="InterPro" id="IPR053879">
    <property type="entry name" value="HYDIN_VesB_CFA65-like_Ig"/>
</dbReference>
<evidence type="ECO:0000256" key="7">
    <source>
        <dbReference type="SAM" id="MobiDB-lite"/>
    </source>
</evidence>